<feature type="transmembrane region" description="Helical" evidence="7">
    <location>
        <begin position="147"/>
        <end position="165"/>
    </location>
</feature>
<dbReference type="PROSITE" id="PS50850">
    <property type="entry name" value="MFS"/>
    <property type="match status" value="1"/>
</dbReference>
<evidence type="ECO:0000259" key="8">
    <source>
        <dbReference type="PROSITE" id="PS50850"/>
    </source>
</evidence>
<dbReference type="SUPFAM" id="SSF103473">
    <property type="entry name" value="MFS general substrate transporter"/>
    <property type="match status" value="1"/>
</dbReference>
<feature type="transmembrane region" description="Helical" evidence="7">
    <location>
        <begin position="81"/>
        <end position="101"/>
    </location>
</feature>
<dbReference type="GO" id="GO:0016020">
    <property type="term" value="C:membrane"/>
    <property type="evidence" value="ECO:0007669"/>
    <property type="project" value="TreeGrafter"/>
</dbReference>
<evidence type="ECO:0000256" key="3">
    <source>
        <dbReference type="ARBA" id="ARBA00022448"/>
    </source>
</evidence>
<dbReference type="InterPro" id="IPR011701">
    <property type="entry name" value="MFS"/>
</dbReference>
<name>A0A7S9PUT4_EPIFF</name>
<dbReference type="PANTHER" id="PTHR23514">
    <property type="entry name" value="BYPASS OF STOP CODON PROTEIN 6"/>
    <property type="match status" value="1"/>
</dbReference>
<keyword evidence="5 7" id="KW-1133">Transmembrane helix</keyword>
<accession>A0A7S9PUT4</accession>
<dbReference type="EMBL" id="CP031386">
    <property type="protein sequence ID" value="QPG98360.1"/>
    <property type="molecule type" value="Genomic_DNA"/>
</dbReference>
<dbReference type="Pfam" id="PF07690">
    <property type="entry name" value="MFS_1"/>
    <property type="match status" value="1"/>
</dbReference>
<dbReference type="Gene3D" id="1.20.1250.20">
    <property type="entry name" value="MFS general substrate transporter like domains"/>
    <property type="match status" value="2"/>
</dbReference>
<protein>
    <recommendedName>
        <fullName evidence="8">Major facilitator superfamily (MFS) profile domain-containing protein</fullName>
    </recommendedName>
</protein>
<feature type="transmembrane region" description="Helical" evidence="7">
    <location>
        <begin position="413"/>
        <end position="433"/>
    </location>
</feature>
<keyword evidence="6 7" id="KW-0472">Membrane</keyword>
<evidence type="ECO:0000256" key="1">
    <source>
        <dbReference type="ARBA" id="ARBA00004127"/>
    </source>
</evidence>
<reference evidence="9 10" key="1">
    <citation type="journal article" date="2018" name="PLoS Genet.">
        <title>Repeat elements organise 3D genome structure and mediate transcription in the filamentous fungus Epichloe festucae.</title>
        <authorList>
            <person name="Winter D.J."/>
            <person name="Ganley A.R.D."/>
            <person name="Young C.A."/>
            <person name="Liachko I."/>
            <person name="Schardl C.L."/>
            <person name="Dupont P.Y."/>
            <person name="Berry D."/>
            <person name="Ram A."/>
            <person name="Scott B."/>
            <person name="Cox M.P."/>
        </authorList>
    </citation>
    <scope>NUCLEOTIDE SEQUENCE [LARGE SCALE GENOMIC DNA]</scope>
    <source>
        <strain evidence="9 10">Fl1</strain>
    </source>
</reference>
<dbReference type="OrthoDB" id="413079at2759"/>
<feature type="transmembrane region" description="Helical" evidence="7">
    <location>
        <begin position="292"/>
        <end position="317"/>
    </location>
</feature>
<dbReference type="PANTHER" id="PTHR23514:SF3">
    <property type="entry name" value="BYPASS OF STOP CODON PROTEIN 6"/>
    <property type="match status" value="1"/>
</dbReference>
<evidence type="ECO:0000256" key="2">
    <source>
        <dbReference type="ARBA" id="ARBA00008335"/>
    </source>
</evidence>
<feature type="transmembrane region" description="Helical" evidence="7">
    <location>
        <begin position="445"/>
        <end position="464"/>
    </location>
</feature>
<dbReference type="Proteomes" id="UP000594364">
    <property type="component" value="Chromosome 2"/>
</dbReference>
<sequence>MPCQPPQPWLQPLAIQLNHMPTEPAPIKPDDQEPRRIIRAHVPPSSGRASLLGENGGSEPCPTPAISAAAKRWNESPASMIRLAAAFFCFLVMGANDAAYGPLIPYLQSFYHLSYIVVSLVFLSPVIGYVSSALLSNYLHHKLGQRGIAVICGGCHVAAYTIIALHPPYTALVFAFLLAGFGNGVADASWNAWVGNLANSSELLGLLHAFYGVGSVVSPLIATTLVTKADLQWFSFYYIMIGLAAVETLCLAWAFWESSGAEYRRLYKTNEFEKEMGLTDALFKMPSARVSWVAALFLLCLVGIEVALGGWIVVFMLRVRNGEPFASGMSAVGFWLGITVGSATLGFVTPRLGVKLSTGMYIGAAAGLELVFWLVPQFYVSAVAVAFQGFFLGPLFPNAIFVASRLLPRQHHVVVIGFASAFGGCGAAIVPFVTGMLAQSQDPKVLQPIVLSLLFVMLGIWFCFPRIGKKKE</sequence>
<keyword evidence="3" id="KW-0813">Transport</keyword>
<feature type="transmembrane region" description="Helical" evidence="7">
    <location>
        <begin position="329"/>
        <end position="348"/>
    </location>
</feature>
<organism evidence="9 10">
    <name type="scientific">Epichloe festucae (strain Fl1)</name>
    <dbReference type="NCBI Taxonomy" id="877507"/>
    <lineage>
        <taxon>Eukaryota</taxon>
        <taxon>Fungi</taxon>
        <taxon>Dikarya</taxon>
        <taxon>Ascomycota</taxon>
        <taxon>Pezizomycotina</taxon>
        <taxon>Sordariomycetes</taxon>
        <taxon>Hypocreomycetidae</taxon>
        <taxon>Hypocreales</taxon>
        <taxon>Clavicipitaceae</taxon>
        <taxon>Epichloe</taxon>
    </lineage>
</organism>
<dbReference type="AlphaFoldDB" id="A0A7S9PUT4"/>
<comment type="similarity">
    <text evidence="2">Belongs to the major facilitator superfamily.</text>
</comment>
<dbReference type="FunFam" id="1.20.1250.20:FF:000308">
    <property type="entry name" value="MFS efflux transporter"/>
    <property type="match status" value="1"/>
</dbReference>
<evidence type="ECO:0000256" key="5">
    <source>
        <dbReference type="ARBA" id="ARBA00022989"/>
    </source>
</evidence>
<proteinExistence type="inferred from homology"/>
<gene>
    <name evidence="9" type="ORF">C2857_007530</name>
</gene>
<feature type="domain" description="Major facilitator superfamily (MFS) profile" evidence="8">
    <location>
        <begin position="82"/>
        <end position="471"/>
    </location>
</feature>
<comment type="subcellular location">
    <subcellularLocation>
        <location evidence="1">Endomembrane system</location>
        <topology evidence="1">Multi-pass membrane protein</topology>
    </subcellularLocation>
</comment>
<dbReference type="InterPro" id="IPR036259">
    <property type="entry name" value="MFS_trans_sf"/>
</dbReference>
<dbReference type="GO" id="GO:0012505">
    <property type="term" value="C:endomembrane system"/>
    <property type="evidence" value="ECO:0007669"/>
    <property type="project" value="UniProtKB-SubCell"/>
</dbReference>
<feature type="transmembrane region" description="Helical" evidence="7">
    <location>
        <begin position="203"/>
        <end position="222"/>
    </location>
</feature>
<evidence type="ECO:0000256" key="7">
    <source>
        <dbReference type="SAM" id="Phobius"/>
    </source>
</evidence>
<evidence type="ECO:0000256" key="4">
    <source>
        <dbReference type="ARBA" id="ARBA00022692"/>
    </source>
</evidence>
<feature type="transmembrane region" description="Helical" evidence="7">
    <location>
        <begin position="234"/>
        <end position="256"/>
    </location>
</feature>
<keyword evidence="10" id="KW-1185">Reference proteome</keyword>
<evidence type="ECO:0000256" key="6">
    <source>
        <dbReference type="ARBA" id="ARBA00023136"/>
    </source>
</evidence>
<dbReference type="GO" id="GO:0022857">
    <property type="term" value="F:transmembrane transporter activity"/>
    <property type="evidence" value="ECO:0007669"/>
    <property type="project" value="InterPro"/>
</dbReference>
<evidence type="ECO:0000313" key="10">
    <source>
        <dbReference type="Proteomes" id="UP000594364"/>
    </source>
</evidence>
<dbReference type="FunFam" id="1.20.1250.20:FF:000286">
    <property type="entry name" value="MFS efflux transporter"/>
    <property type="match status" value="1"/>
</dbReference>
<feature type="transmembrane region" description="Helical" evidence="7">
    <location>
        <begin position="171"/>
        <end position="191"/>
    </location>
</feature>
<evidence type="ECO:0000313" key="9">
    <source>
        <dbReference type="EMBL" id="QPG98360.1"/>
    </source>
</evidence>
<keyword evidence="4 7" id="KW-0812">Transmembrane</keyword>
<feature type="transmembrane region" description="Helical" evidence="7">
    <location>
        <begin position="113"/>
        <end position="135"/>
    </location>
</feature>
<dbReference type="InterPro" id="IPR051788">
    <property type="entry name" value="MFS_Transporter"/>
</dbReference>
<dbReference type="InterPro" id="IPR020846">
    <property type="entry name" value="MFS_dom"/>
</dbReference>